<proteinExistence type="predicted"/>
<dbReference type="InterPro" id="IPR026906">
    <property type="entry name" value="LRR_5"/>
</dbReference>
<dbReference type="Pfam" id="PF13306">
    <property type="entry name" value="LRR_5"/>
    <property type="match status" value="4"/>
</dbReference>
<dbReference type="Gene3D" id="3.80.10.10">
    <property type="entry name" value="Ribonuclease Inhibitor"/>
    <property type="match status" value="3"/>
</dbReference>
<sequence>MIIKKVNNISFSLRNVDFTAHVVKSPDVKGDIMIPRSITYTNREYIITTIESKSFMNNKLLKSITFPEDSELLLIRNEAFLYSSIEYLTIPSKVQKMEEGWCSNVKHLKNVILSPNNPNFIYIDKDRKMIASKIDQNSNNYDNLIFACRDIEYAIIPSFIKRISDHCFQFCSKIKNFEFIDIESSQLLSIGKWSFHQSSISEIEIPKQTQIIQQEAFYCCSNLRKIEISEDSKLNEIDRGSFSKCSIENFFIPSNVRIIQEGCFNYSLNLKKVTLSLENKHFKYLDFERKIIVGKSNKNINDYDVIIFACRDVSNAFIPSFITRINQFAFSFCVNLNEVKFEKNSKLNSIGYCAFAFSMLKKISFPSQIKIIDDKAFLQCIKLKSITFKKPKKLKNENSNQLNGQNCDGLKGQNLNVQKIGNFNVQNLNSLRSSNKFRDIRNLRGNVSAEENMKLQINGDVFFLCKNLKSFEFLGDSVQIGKLCFYDCSDFIVASFPNAQKVVASFDAFRKVEKDFTIFIKFGSTLEVIND</sequence>
<dbReference type="EMBL" id="JAPFFF010000029">
    <property type="protein sequence ID" value="KAK8846364.1"/>
    <property type="molecule type" value="Genomic_DNA"/>
</dbReference>
<name>A0ABR2HG04_9EUKA</name>
<protein>
    <submittedName>
        <fullName evidence="1">Beta-1,3-glucan linked protein</fullName>
    </submittedName>
</protein>
<dbReference type="SUPFAM" id="SSF52058">
    <property type="entry name" value="L domain-like"/>
    <property type="match status" value="1"/>
</dbReference>
<gene>
    <name evidence="1" type="ORF">M9Y10_020378</name>
</gene>
<dbReference type="PANTHER" id="PTHR45661:SF3">
    <property type="entry name" value="IG-LIKE DOMAIN-CONTAINING PROTEIN"/>
    <property type="match status" value="1"/>
</dbReference>
<organism evidence="1 2">
    <name type="scientific">Tritrichomonas musculus</name>
    <dbReference type="NCBI Taxonomy" id="1915356"/>
    <lineage>
        <taxon>Eukaryota</taxon>
        <taxon>Metamonada</taxon>
        <taxon>Parabasalia</taxon>
        <taxon>Tritrichomonadida</taxon>
        <taxon>Tritrichomonadidae</taxon>
        <taxon>Tritrichomonas</taxon>
    </lineage>
</organism>
<accession>A0ABR2HG04</accession>
<dbReference type="InterPro" id="IPR032675">
    <property type="entry name" value="LRR_dom_sf"/>
</dbReference>
<dbReference type="Proteomes" id="UP001470230">
    <property type="component" value="Unassembled WGS sequence"/>
</dbReference>
<dbReference type="InterPro" id="IPR053139">
    <property type="entry name" value="Surface_bspA-like"/>
</dbReference>
<comment type="caution">
    <text evidence="1">The sequence shown here is derived from an EMBL/GenBank/DDBJ whole genome shotgun (WGS) entry which is preliminary data.</text>
</comment>
<evidence type="ECO:0000313" key="1">
    <source>
        <dbReference type="EMBL" id="KAK8846364.1"/>
    </source>
</evidence>
<dbReference type="PANTHER" id="PTHR45661">
    <property type="entry name" value="SURFACE ANTIGEN"/>
    <property type="match status" value="1"/>
</dbReference>
<reference evidence="1 2" key="1">
    <citation type="submission" date="2024-04" db="EMBL/GenBank/DDBJ databases">
        <title>Tritrichomonas musculus Genome.</title>
        <authorList>
            <person name="Alves-Ferreira E."/>
            <person name="Grigg M."/>
            <person name="Lorenzi H."/>
            <person name="Galac M."/>
        </authorList>
    </citation>
    <scope>NUCLEOTIDE SEQUENCE [LARGE SCALE GENOMIC DNA]</scope>
    <source>
        <strain evidence="1 2">EAF2021</strain>
    </source>
</reference>
<keyword evidence="2" id="KW-1185">Reference proteome</keyword>
<evidence type="ECO:0000313" key="2">
    <source>
        <dbReference type="Proteomes" id="UP001470230"/>
    </source>
</evidence>